<dbReference type="SMART" id="SM00065">
    <property type="entry name" value="GAF"/>
    <property type="match status" value="1"/>
</dbReference>
<dbReference type="Gene3D" id="3.30.565.10">
    <property type="entry name" value="Histidine kinase-like ATPase, C-terminal domain"/>
    <property type="match status" value="1"/>
</dbReference>
<protein>
    <recommendedName>
        <fullName evidence="2">histidine kinase</fullName>
        <ecNumber evidence="2">2.7.13.3</ecNumber>
    </recommendedName>
</protein>
<name>A0ABX2LYC6_9BURK</name>
<reference evidence="12 13" key="1">
    <citation type="journal article" date="2020" name="Front. Plant Sci.">
        <title>Isolation of Rhizosphere Bacteria That Improve Quality and Water Stress Tolerance in Greenhouse Ornamentals.</title>
        <authorList>
            <person name="Nordstedt N.P."/>
            <person name="Jones M.L."/>
        </authorList>
    </citation>
    <scope>NUCLEOTIDE SEQUENCE [LARGE SCALE GENOMIC DNA]</scope>
    <source>
        <strain evidence="12 13">C6C2</strain>
    </source>
</reference>
<dbReference type="InterPro" id="IPR011006">
    <property type="entry name" value="CheY-like_superfamily"/>
</dbReference>
<dbReference type="PANTHER" id="PTHR45339">
    <property type="entry name" value="HYBRID SIGNAL TRANSDUCTION HISTIDINE KINASE J"/>
    <property type="match status" value="1"/>
</dbReference>
<evidence type="ECO:0000256" key="2">
    <source>
        <dbReference type="ARBA" id="ARBA00012438"/>
    </source>
</evidence>
<evidence type="ECO:0000313" key="12">
    <source>
        <dbReference type="EMBL" id="NUU02298.1"/>
    </source>
</evidence>
<feature type="domain" description="Histidine kinase" evidence="10">
    <location>
        <begin position="494"/>
        <end position="714"/>
    </location>
</feature>
<evidence type="ECO:0000256" key="6">
    <source>
        <dbReference type="ARBA" id="ARBA00023012"/>
    </source>
</evidence>
<dbReference type="Pfam" id="PF05227">
    <property type="entry name" value="CHASE3"/>
    <property type="match status" value="1"/>
</dbReference>
<dbReference type="PROSITE" id="PS50110">
    <property type="entry name" value="RESPONSE_REGULATORY"/>
    <property type="match status" value="3"/>
</dbReference>
<feature type="domain" description="Response regulatory" evidence="11">
    <location>
        <begin position="1044"/>
        <end position="1166"/>
    </location>
</feature>
<dbReference type="InterPro" id="IPR003661">
    <property type="entry name" value="HisK_dim/P_dom"/>
</dbReference>
<dbReference type="Pfam" id="PF13185">
    <property type="entry name" value="GAF_2"/>
    <property type="match status" value="1"/>
</dbReference>
<dbReference type="InterPro" id="IPR005467">
    <property type="entry name" value="His_kinase_dom"/>
</dbReference>
<feature type="transmembrane region" description="Helical" evidence="9">
    <location>
        <begin position="201"/>
        <end position="226"/>
    </location>
</feature>
<dbReference type="CDD" id="cd19410">
    <property type="entry name" value="HK9-like_sensor"/>
    <property type="match status" value="1"/>
</dbReference>
<dbReference type="InterPro" id="IPR007891">
    <property type="entry name" value="CHASE3"/>
</dbReference>
<keyword evidence="9" id="KW-1133">Transmembrane helix</keyword>
<dbReference type="PANTHER" id="PTHR45339:SF1">
    <property type="entry name" value="HYBRID SIGNAL TRANSDUCTION HISTIDINE KINASE J"/>
    <property type="match status" value="1"/>
</dbReference>
<feature type="domain" description="Response regulatory" evidence="11">
    <location>
        <begin position="776"/>
        <end position="889"/>
    </location>
</feature>
<dbReference type="Pfam" id="PF00512">
    <property type="entry name" value="HisKA"/>
    <property type="match status" value="1"/>
</dbReference>
<keyword evidence="13" id="KW-1185">Reference proteome</keyword>
<dbReference type="PROSITE" id="PS50109">
    <property type="entry name" value="HIS_KIN"/>
    <property type="match status" value="1"/>
</dbReference>
<dbReference type="SUPFAM" id="SSF55874">
    <property type="entry name" value="ATPase domain of HSP90 chaperone/DNA topoisomerase II/histidine kinase"/>
    <property type="match status" value="1"/>
</dbReference>
<dbReference type="Proteomes" id="UP000536746">
    <property type="component" value="Unassembled WGS sequence"/>
</dbReference>
<evidence type="ECO:0000256" key="9">
    <source>
        <dbReference type="SAM" id="Phobius"/>
    </source>
</evidence>
<keyword evidence="3 7" id="KW-0597">Phosphoprotein</keyword>
<dbReference type="InterPro" id="IPR003018">
    <property type="entry name" value="GAF"/>
</dbReference>
<comment type="caution">
    <text evidence="12">The sequence shown here is derived from an EMBL/GenBank/DDBJ whole genome shotgun (WGS) entry which is preliminary data.</text>
</comment>
<evidence type="ECO:0000259" key="10">
    <source>
        <dbReference type="PROSITE" id="PS50109"/>
    </source>
</evidence>
<sequence length="1168" mass="128811">MPVFSSQAEERIAIFKRQGKGAFAGPPLPPGPLVGFGIAVLAIILISLFTWQASLTRAEAARAVSHTIEVREQLQVLVSTLKDAETSQRGYLLAGAESYLAPYNQAKAALPGEFKKLRDLVSDSPEQLQRLSQVEGITTEKMDELGQTIALRRSGDAAGALAVVQSDRGKMAMDRVRAVVREMENHERDLLASRQSDWQDAVAFSTAVTWGGSGLLLVLIIASAVMTSRDYRSREKQAWIRAGQMGLAERLQGEQRLDVLGDNTLSFLAGYLNAQVGAIYIRKNGNGFERFASYAVENASGAATLQNGDGLLGQAAKLNRAMHIKDVPDDYLRVASAVGQRKPLELLIVPASSDGLVQAVFELGFLRRIRPEEEELLARLSDQVAVAVRSSKDRTRLEELLEETQRQAEELQAQQEELRVNNEELEEQGQALKASQLRLETQQAELEETNAQLEEQAQLLETQKDDLAKTQVVLVDKASELERANQYKSEFLANMSHELRTPLNSTLILAKLLADNKQGNLTDEQVRFAQTISSAGNDLLALINDILDLSKMEAGKLDIVSESFAVAKLADELSAIFAVTAQHKGLGFKVQVEPGLPPRMETDMQRLGQILKNLLSNAIKFTEKGEVTLTVHSAADGRVAFSVRDTGIGIGEDQHQFIFEAFRQADGSTHRKYGGTGLGLSISRDLARLLGGDIRVQSKPGEGSIFTLTLPQIYAAEHVTARPEPMPLAASVSALQAAQAATAPDVRLASARAPAPRLQEIAIDDDRNRIEPTSRLILVIEDDTSFALILRDLAHEMGFQCVITHSANEGVAAAEMYRPSAILLDMNLPDFSGLGVLDQIKRNPKTRHIPVHVVSVADYSHEALERGAIGYALKPVQREELMGAIRKLEAKFLQDLRHVLVVEDDARQLDSIRQLLAGQNTNIVGVHTAGDALQRLRETTFDCMVMDLNLPDLSGYQLLEKMAEQDHVAFPPVIVYTGRSLSAEEEQNLRRFSRSIIIKDARSPERLLDEVTLFLHQVETTLPPESQRLLKVARDRETVFEGRRILVVEDDVRNIFALSSVLEPKGMKIEIARNGREALEALERSTEGGSSSVDLVLMDIMMPEMDGMTAMREIRKKPEWKRLPIIALTAKAMKDDQEKCLAAGANDYIAKPLDVEKLLSLVRVWMPK</sequence>
<dbReference type="Gene3D" id="3.40.50.2300">
    <property type="match status" value="3"/>
</dbReference>
<accession>A0ABX2LYC6</accession>
<feature type="modified residue" description="4-aspartylphosphate" evidence="7">
    <location>
        <position position="825"/>
    </location>
</feature>
<dbReference type="CDD" id="cd17546">
    <property type="entry name" value="REC_hyHK_CKI1_RcsC-like"/>
    <property type="match status" value="1"/>
</dbReference>
<evidence type="ECO:0000256" key="4">
    <source>
        <dbReference type="ARBA" id="ARBA00022679"/>
    </source>
</evidence>
<evidence type="ECO:0000256" key="3">
    <source>
        <dbReference type="ARBA" id="ARBA00022553"/>
    </source>
</evidence>
<evidence type="ECO:0000256" key="5">
    <source>
        <dbReference type="ARBA" id="ARBA00022777"/>
    </source>
</evidence>
<dbReference type="EMBL" id="JABFMT010000010">
    <property type="protein sequence ID" value="NUU02298.1"/>
    <property type="molecule type" value="Genomic_DNA"/>
</dbReference>
<evidence type="ECO:0000256" key="1">
    <source>
        <dbReference type="ARBA" id="ARBA00000085"/>
    </source>
</evidence>
<evidence type="ECO:0000256" key="8">
    <source>
        <dbReference type="SAM" id="Coils"/>
    </source>
</evidence>
<feature type="domain" description="Response regulatory" evidence="11">
    <location>
        <begin position="898"/>
        <end position="1014"/>
    </location>
</feature>
<proteinExistence type="predicted"/>
<keyword evidence="6" id="KW-0902">Two-component regulatory system</keyword>
<dbReference type="Gene3D" id="3.30.450.40">
    <property type="match status" value="1"/>
</dbReference>
<dbReference type="InterPro" id="IPR004358">
    <property type="entry name" value="Sig_transdc_His_kin-like_C"/>
</dbReference>
<dbReference type="Pfam" id="PF02518">
    <property type="entry name" value="HATPase_c"/>
    <property type="match status" value="1"/>
</dbReference>
<dbReference type="CDD" id="cd16922">
    <property type="entry name" value="HATPase_EvgS-ArcB-TorS-like"/>
    <property type="match status" value="1"/>
</dbReference>
<feature type="modified residue" description="4-aspartylphosphate" evidence="7">
    <location>
        <position position="947"/>
    </location>
</feature>
<dbReference type="Gene3D" id="1.10.287.130">
    <property type="match status" value="1"/>
</dbReference>
<dbReference type="Pfam" id="PF00072">
    <property type="entry name" value="Response_reg"/>
    <property type="match status" value="3"/>
</dbReference>
<dbReference type="EC" id="2.7.13.3" evidence="2"/>
<keyword evidence="4" id="KW-0808">Transferase</keyword>
<keyword evidence="9" id="KW-0812">Transmembrane</keyword>
<feature type="modified residue" description="4-aspartylphosphate" evidence="7">
    <location>
        <position position="1099"/>
    </location>
</feature>
<keyword evidence="5" id="KW-0418">Kinase</keyword>
<dbReference type="SUPFAM" id="SSF55781">
    <property type="entry name" value="GAF domain-like"/>
    <property type="match status" value="1"/>
</dbReference>
<dbReference type="InterPro" id="IPR036097">
    <property type="entry name" value="HisK_dim/P_sf"/>
</dbReference>
<feature type="coiled-coil region" evidence="8">
    <location>
        <begin position="387"/>
        <end position="470"/>
    </location>
</feature>
<dbReference type="RefSeq" id="WP_079218803.1">
    <property type="nucleotide sequence ID" value="NZ_CP018845.1"/>
</dbReference>
<comment type="catalytic activity">
    <reaction evidence="1">
        <text>ATP + protein L-histidine = ADP + protein N-phospho-L-histidine.</text>
        <dbReference type="EC" id="2.7.13.3"/>
    </reaction>
</comment>
<feature type="transmembrane region" description="Helical" evidence="9">
    <location>
        <begin position="33"/>
        <end position="51"/>
    </location>
</feature>
<organism evidence="12 13">
    <name type="scientific">Herbaspirillum robiniae</name>
    <dbReference type="NCBI Taxonomy" id="2014887"/>
    <lineage>
        <taxon>Bacteria</taxon>
        <taxon>Pseudomonadati</taxon>
        <taxon>Pseudomonadota</taxon>
        <taxon>Betaproteobacteria</taxon>
        <taxon>Burkholderiales</taxon>
        <taxon>Oxalobacteraceae</taxon>
        <taxon>Herbaspirillum</taxon>
    </lineage>
</organism>
<evidence type="ECO:0000256" key="7">
    <source>
        <dbReference type="PROSITE-ProRule" id="PRU00169"/>
    </source>
</evidence>
<dbReference type="SUPFAM" id="SSF52172">
    <property type="entry name" value="CheY-like"/>
    <property type="match status" value="3"/>
</dbReference>
<keyword evidence="9" id="KW-0472">Membrane</keyword>
<dbReference type="PRINTS" id="PR00344">
    <property type="entry name" value="BCTRLSENSOR"/>
</dbReference>
<dbReference type="SMART" id="SM00448">
    <property type="entry name" value="REC"/>
    <property type="match status" value="3"/>
</dbReference>
<dbReference type="InterPro" id="IPR001789">
    <property type="entry name" value="Sig_transdc_resp-reg_receiver"/>
</dbReference>
<dbReference type="SMART" id="SM00388">
    <property type="entry name" value="HisKA"/>
    <property type="match status" value="1"/>
</dbReference>
<dbReference type="InterPro" id="IPR029016">
    <property type="entry name" value="GAF-like_dom_sf"/>
</dbReference>
<dbReference type="InterPro" id="IPR003594">
    <property type="entry name" value="HATPase_dom"/>
</dbReference>
<keyword evidence="8" id="KW-0175">Coiled coil</keyword>
<evidence type="ECO:0000259" key="11">
    <source>
        <dbReference type="PROSITE" id="PS50110"/>
    </source>
</evidence>
<dbReference type="InterPro" id="IPR036890">
    <property type="entry name" value="HATPase_C_sf"/>
</dbReference>
<dbReference type="SMART" id="SM00387">
    <property type="entry name" value="HATPase_c"/>
    <property type="match status" value="1"/>
</dbReference>
<evidence type="ECO:0000313" key="13">
    <source>
        <dbReference type="Proteomes" id="UP000536746"/>
    </source>
</evidence>
<dbReference type="CDD" id="cd00156">
    <property type="entry name" value="REC"/>
    <property type="match status" value="1"/>
</dbReference>
<gene>
    <name evidence="12" type="ORF">HNO84_11875</name>
</gene>
<dbReference type="SUPFAM" id="SSF47384">
    <property type="entry name" value="Homodimeric domain of signal transducing histidine kinase"/>
    <property type="match status" value="1"/>
</dbReference>
<dbReference type="CDD" id="cd00082">
    <property type="entry name" value="HisKA"/>
    <property type="match status" value="1"/>
</dbReference>